<evidence type="ECO:0000256" key="3">
    <source>
        <dbReference type="ARBA" id="ARBA00001972"/>
    </source>
</evidence>
<dbReference type="GO" id="GO:0004594">
    <property type="term" value="F:pantothenate kinase activity"/>
    <property type="evidence" value="ECO:0007669"/>
    <property type="project" value="UniProtKB-EC"/>
</dbReference>
<organism evidence="17 18">
    <name type="scientific">Pusillimonas minor</name>
    <dbReference type="NCBI Taxonomy" id="2697024"/>
    <lineage>
        <taxon>Bacteria</taxon>
        <taxon>Pseudomonadati</taxon>
        <taxon>Pseudomonadota</taxon>
        <taxon>Betaproteobacteria</taxon>
        <taxon>Burkholderiales</taxon>
        <taxon>Alcaligenaceae</taxon>
        <taxon>Pusillimonas</taxon>
    </lineage>
</organism>
<comment type="cofactor">
    <cofactor evidence="2">
        <name>K(+)</name>
        <dbReference type="ChEBI" id="CHEBI:29103"/>
    </cofactor>
</comment>
<evidence type="ECO:0000256" key="15">
    <source>
        <dbReference type="ARBA" id="ARBA00038036"/>
    </source>
</evidence>
<evidence type="ECO:0000256" key="4">
    <source>
        <dbReference type="ARBA" id="ARBA00004496"/>
    </source>
</evidence>
<evidence type="ECO:0000256" key="5">
    <source>
        <dbReference type="ARBA" id="ARBA00005225"/>
    </source>
</evidence>
<evidence type="ECO:0000256" key="1">
    <source>
        <dbReference type="ARBA" id="ARBA00001206"/>
    </source>
</evidence>
<protein>
    <recommendedName>
        <fullName evidence="16">Type III pantothenate kinase</fullName>
        <ecNumber evidence="7">2.7.1.33</ecNumber>
    </recommendedName>
</protein>
<evidence type="ECO:0000256" key="2">
    <source>
        <dbReference type="ARBA" id="ARBA00001958"/>
    </source>
</evidence>
<reference evidence="17 18" key="1">
    <citation type="submission" date="2020-08" db="EMBL/GenBank/DDBJ databases">
        <title>Paraeoetvoesia sp. YC-7-48 draft genome sequence.</title>
        <authorList>
            <person name="Yao L."/>
        </authorList>
    </citation>
    <scope>NUCLEOTIDE SEQUENCE [LARGE SCALE GENOMIC DNA]</scope>
    <source>
        <strain evidence="18">YC-7-48</strain>
    </source>
</reference>
<comment type="subunit">
    <text evidence="6">Homodimer.</text>
</comment>
<keyword evidence="18" id="KW-1185">Reference proteome</keyword>
<accession>A0A842HME6</accession>
<sequence>MIVLIDAGNTRVKAGWVNARTGERETDPIALTHDNLDQLSHWLGKLPATPVKALGVNVAGDVVAAAIEDVFHLHDCPIEWVKGQEEALNVTNTYDNPVQLGPDRWLSMLGLAHRPHPQISENVGEIAQGVFPPIILASFGTATTIDTLVVDVARSAPNSIRYTFKGGTILPGPALMKTSLAEGTANLPEAHSEPTAYPTHTHQAISTGVAAAQAGAVLRQWLIGLEYYGHGPLVYSAGGAWPMVQEETRRLLHFTQQQLGQPPTPIEWLGTPVLDGLSALALQSSATCT</sequence>
<keyword evidence="11 17" id="KW-0418">Kinase</keyword>
<dbReference type="UniPathway" id="UPA00241">
    <property type="reaction ID" value="UER00352"/>
</dbReference>
<dbReference type="GO" id="GO:0005737">
    <property type="term" value="C:cytoplasm"/>
    <property type="evidence" value="ECO:0007669"/>
    <property type="project" value="UniProtKB-SubCell"/>
</dbReference>
<dbReference type="AlphaFoldDB" id="A0A842HME6"/>
<evidence type="ECO:0000256" key="10">
    <source>
        <dbReference type="ARBA" id="ARBA00022741"/>
    </source>
</evidence>
<comment type="cofactor">
    <cofactor evidence="3">
        <name>NH4(+)</name>
        <dbReference type="ChEBI" id="CHEBI:28938"/>
    </cofactor>
</comment>
<comment type="similarity">
    <text evidence="15">Belongs to the type III pantothenate kinase family.</text>
</comment>
<evidence type="ECO:0000313" key="18">
    <source>
        <dbReference type="Proteomes" id="UP000545386"/>
    </source>
</evidence>
<evidence type="ECO:0000256" key="11">
    <source>
        <dbReference type="ARBA" id="ARBA00022777"/>
    </source>
</evidence>
<dbReference type="PANTHER" id="PTHR34265">
    <property type="entry name" value="TYPE III PANTOTHENATE KINASE"/>
    <property type="match status" value="1"/>
</dbReference>
<evidence type="ECO:0000256" key="7">
    <source>
        <dbReference type="ARBA" id="ARBA00012102"/>
    </source>
</evidence>
<dbReference type="InterPro" id="IPR043129">
    <property type="entry name" value="ATPase_NBD"/>
</dbReference>
<comment type="catalytic activity">
    <reaction evidence="1">
        <text>(R)-pantothenate + ATP = (R)-4'-phosphopantothenate + ADP + H(+)</text>
        <dbReference type="Rhea" id="RHEA:16373"/>
        <dbReference type="ChEBI" id="CHEBI:10986"/>
        <dbReference type="ChEBI" id="CHEBI:15378"/>
        <dbReference type="ChEBI" id="CHEBI:29032"/>
        <dbReference type="ChEBI" id="CHEBI:30616"/>
        <dbReference type="ChEBI" id="CHEBI:456216"/>
        <dbReference type="EC" id="2.7.1.33"/>
    </reaction>
</comment>
<evidence type="ECO:0000256" key="8">
    <source>
        <dbReference type="ARBA" id="ARBA00022490"/>
    </source>
</evidence>
<keyword evidence="8" id="KW-0963">Cytoplasm</keyword>
<dbReference type="InterPro" id="IPR004619">
    <property type="entry name" value="Type_III_PanK"/>
</dbReference>
<proteinExistence type="inferred from homology"/>
<dbReference type="PANTHER" id="PTHR34265:SF1">
    <property type="entry name" value="TYPE III PANTOTHENATE KINASE"/>
    <property type="match status" value="1"/>
</dbReference>
<keyword evidence="10" id="KW-0547">Nucleotide-binding</keyword>
<dbReference type="Pfam" id="PF03309">
    <property type="entry name" value="Pan_kinase"/>
    <property type="match status" value="1"/>
</dbReference>
<dbReference type="Proteomes" id="UP000545386">
    <property type="component" value="Unassembled WGS sequence"/>
</dbReference>
<keyword evidence="12" id="KW-0067">ATP-binding</keyword>
<comment type="pathway">
    <text evidence="5">Cofactor biosynthesis; coenzyme A biosynthesis; CoA from (R)-pantothenate: step 1/5.</text>
</comment>
<dbReference type="EMBL" id="JACJUU010000002">
    <property type="protein sequence ID" value="MBC2768902.1"/>
    <property type="molecule type" value="Genomic_DNA"/>
</dbReference>
<evidence type="ECO:0000256" key="16">
    <source>
        <dbReference type="ARBA" id="ARBA00040883"/>
    </source>
</evidence>
<keyword evidence="9" id="KW-0808">Transferase</keyword>
<dbReference type="RefSeq" id="WP_185778718.1">
    <property type="nucleotide sequence ID" value="NZ_JACJUU010000002.1"/>
</dbReference>
<dbReference type="Gene3D" id="3.30.420.40">
    <property type="match status" value="2"/>
</dbReference>
<keyword evidence="13" id="KW-0630">Potassium</keyword>
<evidence type="ECO:0000256" key="12">
    <source>
        <dbReference type="ARBA" id="ARBA00022840"/>
    </source>
</evidence>
<keyword evidence="14" id="KW-0173">Coenzyme A biosynthesis</keyword>
<evidence type="ECO:0000256" key="6">
    <source>
        <dbReference type="ARBA" id="ARBA00011738"/>
    </source>
</evidence>
<evidence type="ECO:0000256" key="13">
    <source>
        <dbReference type="ARBA" id="ARBA00022958"/>
    </source>
</evidence>
<name>A0A842HME6_9BURK</name>
<dbReference type="GO" id="GO:0015937">
    <property type="term" value="P:coenzyme A biosynthetic process"/>
    <property type="evidence" value="ECO:0007669"/>
    <property type="project" value="UniProtKB-UniPathway"/>
</dbReference>
<dbReference type="EC" id="2.7.1.33" evidence="7"/>
<dbReference type="GO" id="GO:0005524">
    <property type="term" value="F:ATP binding"/>
    <property type="evidence" value="ECO:0007669"/>
    <property type="project" value="UniProtKB-KW"/>
</dbReference>
<evidence type="ECO:0000256" key="14">
    <source>
        <dbReference type="ARBA" id="ARBA00022993"/>
    </source>
</evidence>
<evidence type="ECO:0000313" key="17">
    <source>
        <dbReference type="EMBL" id="MBC2768902.1"/>
    </source>
</evidence>
<comment type="subcellular location">
    <subcellularLocation>
        <location evidence="4">Cytoplasm</location>
    </subcellularLocation>
</comment>
<comment type="caution">
    <text evidence="17">The sequence shown here is derived from an EMBL/GenBank/DDBJ whole genome shotgun (WGS) entry which is preliminary data.</text>
</comment>
<gene>
    <name evidence="17" type="ORF">GTU67_03110</name>
</gene>
<dbReference type="SUPFAM" id="SSF53067">
    <property type="entry name" value="Actin-like ATPase domain"/>
    <property type="match status" value="2"/>
</dbReference>
<evidence type="ECO:0000256" key="9">
    <source>
        <dbReference type="ARBA" id="ARBA00022679"/>
    </source>
</evidence>